<sequence length="133" mass="15463">MQLIRHVEKHEDFFLPSPDDVAWDLFEKYHEKESASVFSEIEAVYPATEIQRDILHEDVQWAEVELFSGKPASFGLESVFNAWSSLASHHICLRSYITTNHETGQPQVVVLRRIEDIRWHNPDKRNAPHESPA</sequence>
<gene>
    <name evidence="1" type="ORF">CH063_14987</name>
</gene>
<evidence type="ECO:0000313" key="1">
    <source>
        <dbReference type="EMBL" id="CCF46144.1"/>
    </source>
</evidence>
<evidence type="ECO:0000313" key="2">
    <source>
        <dbReference type="Proteomes" id="UP000007174"/>
    </source>
</evidence>
<organism evidence="1 2">
    <name type="scientific">Colletotrichum higginsianum (strain IMI 349063)</name>
    <name type="common">Crucifer anthracnose fungus</name>
    <dbReference type="NCBI Taxonomy" id="759273"/>
    <lineage>
        <taxon>Eukaryota</taxon>
        <taxon>Fungi</taxon>
        <taxon>Dikarya</taxon>
        <taxon>Ascomycota</taxon>
        <taxon>Pezizomycotina</taxon>
        <taxon>Sordariomycetes</taxon>
        <taxon>Hypocreomycetidae</taxon>
        <taxon>Glomerellales</taxon>
        <taxon>Glomerellaceae</taxon>
        <taxon>Colletotrichum</taxon>
        <taxon>Colletotrichum destructivum species complex</taxon>
    </lineage>
</organism>
<feature type="non-terminal residue" evidence="1">
    <location>
        <position position="133"/>
    </location>
</feature>
<protein>
    <submittedName>
        <fullName evidence="1">Uncharacterized protein</fullName>
    </submittedName>
</protein>
<accession>H1W0Y1</accession>
<dbReference type="AlphaFoldDB" id="H1W0Y1"/>
<name>H1W0Y1_COLHI</name>
<dbReference type="VEuPathDB" id="FungiDB:CH63R_13536"/>
<proteinExistence type="predicted"/>
<dbReference type="STRING" id="759273.H1W0Y1"/>
<dbReference type="Proteomes" id="UP000007174">
    <property type="component" value="Unassembled WGS sequence"/>
</dbReference>
<dbReference type="HOGENOM" id="CLU_1922045_0_0_1"/>
<reference evidence="2" key="1">
    <citation type="journal article" date="2012" name="Nat. Genet.">
        <title>Lifestyle transitions in plant pathogenic Colletotrichum fungi deciphered by genome and transcriptome analyses.</title>
        <authorList>
            <person name="O'Connell R.J."/>
            <person name="Thon M.R."/>
            <person name="Hacquard S."/>
            <person name="Amyotte S.G."/>
            <person name="Kleemann J."/>
            <person name="Torres M.F."/>
            <person name="Damm U."/>
            <person name="Buiate E.A."/>
            <person name="Epstein L."/>
            <person name="Alkan N."/>
            <person name="Altmueller J."/>
            <person name="Alvarado-Balderrama L."/>
            <person name="Bauser C.A."/>
            <person name="Becker C."/>
            <person name="Birren B.W."/>
            <person name="Chen Z."/>
            <person name="Choi J."/>
            <person name="Crouch J.A."/>
            <person name="Duvick J.P."/>
            <person name="Farman M.A."/>
            <person name="Gan P."/>
            <person name="Heiman D."/>
            <person name="Henrissat B."/>
            <person name="Howard R.J."/>
            <person name="Kabbage M."/>
            <person name="Koch C."/>
            <person name="Kracher B."/>
            <person name="Kubo Y."/>
            <person name="Law A.D."/>
            <person name="Lebrun M.-H."/>
            <person name="Lee Y.-H."/>
            <person name="Miyara I."/>
            <person name="Moore N."/>
            <person name="Neumann U."/>
            <person name="Nordstroem K."/>
            <person name="Panaccione D.G."/>
            <person name="Panstruga R."/>
            <person name="Place M."/>
            <person name="Proctor R.H."/>
            <person name="Prusky D."/>
            <person name="Rech G."/>
            <person name="Reinhardt R."/>
            <person name="Rollins J.A."/>
            <person name="Rounsley S."/>
            <person name="Schardl C.L."/>
            <person name="Schwartz D.C."/>
            <person name="Shenoy N."/>
            <person name="Shirasu K."/>
            <person name="Sikhakolli U.R."/>
            <person name="Stueber K."/>
            <person name="Sukno S.A."/>
            <person name="Sweigard J.A."/>
            <person name="Takano Y."/>
            <person name="Takahara H."/>
            <person name="Trail F."/>
            <person name="van der Does H.C."/>
            <person name="Voll L.M."/>
            <person name="Will I."/>
            <person name="Young S."/>
            <person name="Zeng Q."/>
            <person name="Zhang J."/>
            <person name="Zhou S."/>
            <person name="Dickman M.B."/>
            <person name="Schulze-Lefert P."/>
            <person name="Ver Loren van Themaat E."/>
            <person name="Ma L.-J."/>
            <person name="Vaillancourt L.J."/>
        </authorList>
    </citation>
    <scope>NUCLEOTIDE SEQUENCE [LARGE SCALE GENOMIC DNA]</scope>
    <source>
        <strain evidence="2">IMI 349063</strain>
    </source>
</reference>
<dbReference type="EMBL" id="CACQ02008382">
    <property type="protein sequence ID" value="CCF46144.1"/>
    <property type="molecule type" value="Genomic_DNA"/>
</dbReference>